<evidence type="ECO:0000256" key="6">
    <source>
        <dbReference type="SAM" id="Phobius"/>
    </source>
</evidence>
<accession>A0ABD2G555</accession>
<protein>
    <recommendedName>
        <fullName evidence="7">Major facilitator superfamily (MFS) profile domain-containing protein</fullName>
    </recommendedName>
</protein>
<dbReference type="GO" id="GO:0016020">
    <property type="term" value="C:membrane"/>
    <property type="evidence" value="ECO:0007669"/>
    <property type="project" value="UniProtKB-SubCell"/>
</dbReference>
<evidence type="ECO:0000256" key="2">
    <source>
        <dbReference type="ARBA" id="ARBA00007262"/>
    </source>
</evidence>
<sequence length="100" mass="9009">MIGFGMFIGAIAGGAATVLATPAILAGLGFTAGGIAAGSIAAKLMPWAAVSNGGGVAAALHSLGATIGAVAGAATGAVTVVAAGAVAGMGAVVAWMLSTI</sequence>
<evidence type="ECO:0000256" key="5">
    <source>
        <dbReference type="ARBA" id="ARBA00023136"/>
    </source>
</evidence>
<gene>
    <name evidence="8" type="ORF">OYC64_008488</name>
</gene>
<reference evidence="8 9" key="2">
    <citation type="journal article" date="2024" name="G3 (Bethesda)">
        <title>The genome of the cryopelagic Antarctic bald notothen, Trematomus borchgrevinki.</title>
        <authorList>
            <person name="Rayamajhi N."/>
            <person name="Rivera-Colon A.G."/>
            <person name="Minhas B.F."/>
            <person name="Cheng C.C."/>
            <person name="Catchen J.M."/>
        </authorList>
    </citation>
    <scope>NUCLEOTIDE SEQUENCE [LARGE SCALE GENOMIC DNA]</scope>
    <source>
        <strain evidence="8">AGRC-2024</strain>
    </source>
</reference>
<reference evidence="8 9" key="1">
    <citation type="journal article" date="2022" name="G3 (Bethesda)">
        <title>Evaluating Illumina-, Nanopore-, and PacBio-based genome assembly strategies with the bald notothen, Trematomus borchgrevinki.</title>
        <authorList>
            <person name="Rayamajhi N."/>
            <person name="Cheng C.C."/>
            <person name="Catchen J.M."/>
        </authorList>
    </citation>
    <scope>NUCLEOTIDE SEQUENCE [LARGE SCALE GENOMIC DNA]</scope>
    <source>
        <strain evidence="8">AGRC-2024</strain>
    </source>
</reference>
<name>A0ABD2G555_PAGBO</name>
<feature type="transmembrane region" description="Helical" evidence="6">
    <location>
        <begin position="44"/>
        <end position="63"/>
    </location>
</feature>
<dbReference type="Proteomes" id="UP001619887">
    <property type="component" value="Unassembled WGS sequence"/>
</dbReference>
<evidence type="ECO:0000313" key="8">
    <source>
        <dbReference type="EMBL" id="KAL3049020.1"/>
    </source>
</evidence>
<dbReference type="InterPro" id="IPR009311">
    <property type="entry name" value="IFI6/IFI27-like"/>
</dbReference>
<keyword evidence="9" id="KW-1185">Reference proteome</keyword>
<dbReference type="InterPro" id="IPR020846">
    <property type="entry name" value="MFS_dom"/>
</dbReference>
<dbReference type="PROSITE" id="PS50850">
    <property type="entry name" value="MFS"/>
    <property type="match status" value="1"/>
</dbReference>
<comment type="caution">
    <text evidence="8">The sequence shown here is derived from an EMBL/GenBank/DDBJ whole genome shotgun (WGS) entry which is preliminary data.</text>
</comment>
<organism evidence="8 9">
    <name type="scientific">Pagothenia borchgrevinki</name>
    <name type="common">Bald rockcod</name>
    <name type="synonym">Trematomus borchgrevinki</name>
    <dbReference type="NCBI Taxonomy" id="8213"/>
    <lineage>
        <taxon>Eukaryota</taxon>
        <taxon>Metazoa</taxon>
        <taxon>Chordata</taxon>
        <taxon>Craniata</taxon>
        <taxon>Vertebrata</taxon>
        <taxon>Euteleostomi</taxon>
        <taxon>Actinopterygii</taxon>
        <taxon>Neopterygii</taxon>
        <taxon>Teleostei</taxon>
        <taxon>Neoteleostei</taxon>
        <taxon>Acanthomorphata</taxon>
        <taxon>Eupercaria</taxon>
        <taxon>Perciformes</taxon>
        <taxon>Notothenioidei</taxon>
        <taxon>Nototheniidae</taxon>
        <taxon>Pagothenia</taxon>
    </lineage>
</organism>
<feature type="transmembrane region" description="Helical" evidence="6">
    <location>
        <begin position="6"/>
        <end position="32"/>
    </location>
</feature>
<evidence type="ECO:0000256" key="1">
    <source>
        <dbReference type="ARBA" id="ARBA00004141"/>
    </source>
</evidence>
<feature type="transmembrane region" description="Helical" evidence="6">
    <location>
        <begin position="69"/>
        <end position="97"/>
    </location>
</feature>
<feature type="domain" description="Major facilitator superfamily (MFS) profile" evidence="7">
    <location>
        <begin position="1"/>
        <end position="100"/>
    </location>
</feature>
<comment type="subcellular location">
    <subcellularLocation>
        <location evidence="1">Membrane</location>
        <topology evidence="1">Multi-pass membrane protein</topology>
    </subcellularLocation>
</comment>
<comment type="similarity">
    <text evidence="2">Belongs to the IFI6/IFI27 family.</text>
</comment>
<evidence type="ECO:0000256" key="3">
    <source>
        <dbReference type="ARBA" id="ARBA00022692"/>
    </source>
</evidence>
<dbReference type="Gene3D" id="6.10.110.10">
    <property type="match status" value="1"/>
</dbReference>
<dbReference type="InterPro" id="IPR038213">
    <property type="entry name" value="IFI6/IFI27-like_sf"/>
</dbReference>
<keyword evidence="3 6" id="KW-0812">Transmembrane</keyword>
<dbReference type="AlphaFoldDB" id="A0ABD2G555"/>
<dbReference type="Pfam" id="PF06140">
    <property type="entry name" value="Ifi-6-16"/>
    <property type="match status" value="1"/>
</dbReference>
<keyword evidence="4 6" id="KW-1133">Transmembrane helix</keyword>
<proteinExistence type="inferred from homology"/>
<evidence type="ECO:0000313" key="9">
    <source>
        <dbReference type="Proteomes" id="UP001619887"/>
    </source>
</evidence>
<dbReference type="EMBL" id="JBIYXZ010002082">
    <property type="protein sequence ID" value="KAL3049020.1"/>
    <property type="molecule type" value="Genomic_DNA"/>
</dbReference>
<evidence type="ECO:0000256" key="4">
    <source>
        <dbReference type="ARBA" id="ARBA00022989"/>
    </source>
</evidence>
<keyword evidence="5 6" id="KW-0472">Membrane</keyword>
<evidence type="ECO:0000259" key="7">
    <source>
        <dbReference type="PROSITE" id="PS50850"/>
    </source>
</evidence>